<dbReference type="InterPro" id="IPR038602">
    <property type="entry name" value="Mite_allergen_7_sf"/>
</dbReference>
<organism evidence="1">
    <name type="scientific">Anopheles atroparvus</name>
    <name type="common">European mosquito</name>
    <dbReference type="NCBI Taxonomy" id="41427"/>
    <lineage>
        <taxon>Eukaryota</taxon>
        <taxon>Metazoa</taxon>
        <taxon>Ecdysozoa</taxon>
        <taxon>Arthropoda</taxon>
        <taxon>Hexapoda</taxon>
        <taxon>Insecta</taxon>
        <taxon>Pterygota</taxon>
        <taxon>Neoptera</taxon>
        <taxon>Endopterygota</taxon>
        <taxon>Diptera</taxon>
        <taxon>Nematocera</taxon>
        <taxon>Culicoidea</taxon>
        <taxon>Culicidae</taxon>
        <taxon>Anophelinae</taxon>
        <taxon>Anopheles</taxon>
    </lineage>
</organism>
<name>A0A182IX87_ANOAO</name>
<dbReference type="AlphaFoldDB" id="A0A182IX87"/>
<dbReference type="Gene3D" id="3.15.10.50">
    <property type="match status" value="1"/>
</dbReference>
<dbReference type="Pfam" id="PF16984">
    <property type="entry name" value="Grp7_allergen"/>
    <property type="match status" value="1"/>
</dbReference>
<dbReference type="EnsemblMetazoa" id="AATE007238-RA">
    <property type="protein sequence ID" value="AATE007238-PA.1"/>
    <property type="gene ID" value="AATE007238"/>
</dbReference>
<dbReference type="VEuPathDB" id="VectorBase:AATE007238"/>
<evidence type="ECO:0000313" key="1">
    <source>
        <dbReference type="EnsemblMetazoa" id="AATE007238-PA.1"/>
    </source>
</evidence>
<dbReference type="SUPFAM" id="SSF55394">
    <property type="entry name" value="Bactericidal permeability-increasing protein, BPI"/>
    <property type="match status" value="1"/>
</dbReference>
<dbReference type="InterPro" id="IPR020234">
    <property type="entry name" value="Mite_allergen_group-7"/>
</dbReference>
<dbReference type="GO" id="GO:0008289">
    <property type="term" value="F:lipid binding"/>
    <property type="evidence" value="ECO:0007669"/>
    <property type="project" value="InterPro"/>
</dbReference>
<protein>
    <submittedName>
        <fullName evidence="1">Uncharacterized protein</fullName>
    </submittedName>
</protein>
<accession>A0A182IX87</accession>
<proteinExistence type="predicted"/>
<reference evidence="1" key="1">
    <citation type="submission" date="2022-08" db="UniProtKB">
        <authorList>
            <consortium name="EnsemblMetazoa"/>
        </authorList>
    </citation>
    <scope>IDENTIFICATION</scope>
    <source>
        <strain evidence="1">EBRO</strain>
    </source>
</reference>
<sequence length="275" mass="30929">LGRFQLSGTSSIQCQCYREKQSCKMRILSIAALGLVCVLAFVGVQGFNVVEEEQRNTALSANMNNYIDVVMIQVGPWMNANLVPMALPDVVEGFEHRPILITYHGELALTNGVFHTIHSVGRNGNAMMHYDRQLLRVTVGGNIRQLGFTYDYSAHIMDLGPSGFVDVDVATMTFASEFIIDMTDFYIWMQDFRLTNMGNLSIRFRGNVLVDWLTNIFVNIITSIFRNTITNVVSNGVRDFLQATIDDMNGRLRGRAITEQEAAVLVEQLKKMLTQ</sequence>
<dbReference type="InterPro" id="IPR017943">
    <property type="entry name" value="Bactericidal_perm-incr_a/b_dom"/>
</dbReference>